<reference evidence="1" key="1">
    <citation type="journal article" date="2019" name="bioRxiv">
        <title>The Genome of the Zebra Mussel, Dreissena polymorpha: A Resource for Invasive Species Research.</title>
        <authorList>
            <person name="McCartney M.A."/>
            <person name="Auch B."/>
            <person name="Kono T."/>
            <person name="Mallez S."/>
            <person name="Zhang Y."/>
            <person name="Obille A."/>
            <person name="Becker A."/>
            <person name="Abrahante J.E."/>
            <person name="Garbe J."/>
            <person name="Badalamenti J.P."/>
            <person name="Herman A."/>
            <person name="Mangelson H."/>
            <person name="Liachko I."/>
            <person name="Sullivan S."/>
            <person name="Sone E.D."/>
            <person name="Koren S."/>
            <person name="Silverstein K.A.T."/>
            <person name="Beckman K.B."/>
            <person name="Gohl D.M."/>
        </authorList>
    </citation>
    <scope>NUCLEOTIDE SEQUENCE</scope>
    <source>
        <strain evidence="1">Duluth1</strain>
        <tissue evidence="1">Whole animal</tissue>
    </source>
</reference>
<name>A0A9D4RUY8_DREPO</name>
<organism evidence="1 2">
    <name type="scientific">Dreissena polymorpha</name>
    <name type="common">Zebra mussel</name>
    <name type="synonym">Mytilus polymorpha</name>
    <dbReference type="NCBI Taxonomy" id="45954"/>
    <lineage>
        <taxon>Eukaryota</taxon>
        <taxon>Metazoa</taxon>
        <taxon>Spiralia</taxon>
        <taxon>Lophotrochozoa</taxon>
        <taxon>Mollusca</taxon>
        <taxon>Bivalvia</taxon>
        <taxon>Autobranchia</taxon>
        <taxon>Heteroconchia</taxon>
        <taxon>Euheterodonta</taxon>
        <taxon>Imparidentia</taxon>
        <taxon>Neoheterodontei</taxon>
        <taxon>Myida</taxon>
        <taxon>Dreissenoidea</taxon>
        <taxon>Dreissenidae</taxon>
        <taxon>Dreissena</taxon>
    </lineage>
</organism>
<dbReference type="AlphaFoldDB" id="A0A9D4RUY8"/>
<reference evidence="1" key="2">
    <citation type="submission" date="2020-11" db="EMBL/GenBank/DDBJ databases">
        <authorList>
            <person name="McCartney M.A."/>
            <person name="Auch B."/>
            <person name="Kono T."/>
            <person name="Mallez S."/>
            <person name="Becker A."/>
            <person name="Gohl D.M."/>
            <person name="Silverstein K.A.T."/>
            <person name="Koren S."/>
            <person name="Bechman K.B."/>
            <person name="Herman A."/>
            <person name="Abrahante J.E."/>
            <person name="Garbe J."/>
        </authorList>
    </citation>
    <scope>NUCLEOTIDE SEQUENCE</scope>
    <source>
        <strain evidence="1">Duluth1</strain>
        <tissue evidence="1">Whole animal</tissue>
    </source>
</reference>
<dbReference type="Proteomes" id="UP000828390">
    <property type="component" value="Unassembled WGS sequence"/>
</dbReference>
<keyword evidence="2" id="KW-1185">Reference proteome</keyword>
<comment type="caution">
    <text evidence="1">The sequence shown here is derived from an EMBL/GenBank/DDBJ whole genome shotgun (WGS) entry which is preliminary data.</text>
</comment>
<evidence type="ECO:0000313" key="2">
    <source>
        <dbReference type="Proteomes" id="UP000828390"/>
    </source>
</evidence>
<evidence type="ECO:0000313" key="1">
    <source>
        <dbReference type="EMBL" id="KAH3881984.1"/>
    </source>
</evidence>
<gene>
    <name evidence="1" type="ORF">DPMN_005912</name>
</gene>
<dbReference type="EMBL" id="JAIWYP010000001">
    <property type="protein sequence ID" value="KAH3881984.1"/>
    <property type="molecule type" value="Genomic_DNA"/>
</dbReference>
<accession>A0A9D4RUY8</accession>
<proteinExistence type="predicted"/>
<sequence>MLVAKVPVSDFSYFTLAACSPCTSRESACGIPDERVLIRRAANLREVLYRRHCPQLHQAQERVPTEDVQRVGVPAPGR</sequence>
<protein>
    <submittedName>
        <fullName evidence="1">Uncharacterized protein</fullName>
    </submittedName>
</protein>